<comment type="caution">
    <text evidence="1">The sequence shown here is derived from an EMBL/GenBank/DDBJ whole genome shotgun (WGS) entry which is preliminary data.</text>
</comment>
<proteinExistence type="predicted"/>
<evidence type="ECO:0008006" key="3">
    <source>
        <dbReference type="Google" id="ProtNLM"/>
    </source>
</evidence>
<sequence>MSVLERRLQILIDHERFRLLESEAGRTGRSVAAIVRGALDAHFEAAAAIELRAAAADRLLAVPSVAEEPVDWADAKRDLQSSLDRVGRA</sequence>
<accession>A0A413RMT0</accession>
<dbReference type="AlphaFoldDB" id="A0A413RMT0"/>
<reference evidence="1 2" key="1">
    <citation type="submission" date="2018-08" db="EMBL/GenBank/DDBJ databases">
        <title>Cellulomonas rhizosphaerae sp. nov., a novel actinomycete isolated from soil.</title>
        <authorList>
            <person name="Tian Y."/>
        </authorList>
    </citation>
    <scope>NUCLEOTIDE SEQUENCE [LARGE SCALE GENOMIC DNA]</scope>
    <source>
        <strain evidence="1 2">NEAU-TCZ24</strain>
    </source>
</reference>
<keyword evidence="2" id="KW-1185">Reference proteome</keyword>
<name>A0A413RMT0_9CELL</name>
<dbReference type="RefSeq" id="WP_118766816.1">
    <property type="nucleotide sequence ID" value="NZ_QWKP01000174.1"/>
</dbReference>
<organism evidence="1 2">
    <name type="scientific">Cellulomonas rhizosphaerae</name>
    <dbReference type="NCBI Taxonomy" id="2293719"/>
    <lineage>
        <taxon>Bacteria</taxon>
        <taxon>Bacillati</taxon>
        <taxon>Actinomycetota</taxon>
        <taxon>Actinomycetes</taxon>
        <taxon>Micrococcales</taxon>
        <taxon>Cellulomonadaceae</taxon>
        <taxon>Cellulomonas</taxon>
    </lineage>
</organism>
<evidence type="ECO:0000313" key="2">
    <source>
        <dbReference type="Proteomes" id="UP000283374"/>
    </source>
</evidence>
<dbReference type="EMBL" id="QWKP01000174">
    <property type="protein sequence ID" value="RHA42290.1"/>
    <property type="molecule type" value="Genomic_DNA"/>
</dbReference>
<gene>
    <name evidence="1" type="ORF">D1825_07500</name>
</gene>
<protein>
    <recommendedName>
        <fullName evidence="3">Ribbon-helix-helix protein, CopG family</fullName>
    </recommendedName>
</protein>
<dbReference type="Proteomes" id="UP000283374">
    <property type="component" value="Unassembled WGS sequence"/>
</dbReference>
<evidence type="ECO:0000313" key="1">
    <source>
        <dbReference type="EMBL" id="RHA42290.1"/>
    </source>
</evidence>
<dbReference type="OrthoDB" id="5147985at2"/>